<keyword evidence="3" id="KW-1185">Reference proteome</keyword>
<dbReference type="Pfam" id="PF13852">
    <property type="entry name" value="DUF4197"/>
    <property type="match status" value="1"/>
</dbReference>
<evidence type="ECO:0000313" key="2">
    <source>
        <dbReference type="EMBL" id="SIO48391.1"/>
    </source>
</evidence>
<dbReference type="Proteomes" id="UP000185003">
    <property type="component" value="Unassembled WGS sequence"/>
</dbReference>
<evidence type="ECO:0008006" key="4">
    <source>
        <dbReference type="Google" id="ProtNLM"/>
    </source>
</evidence>
<feature type="chain" id="PRO_5012749004" description="DUF4197 domain-containing protein" evidence="1">
    <location>
        <begin position="22"/>
        <end position="246"/>
    </location>
</feature>
<feature type="signal peptide" evidence="1">
    <location>
        <begin position="1"/>
        <end position="21"/>
    </location>
</feature>
<dbReference type="STRING" id="536979.SAMN04488055_4527"/>
<gene>
    <name evidence="2" type="ORF">SAMN04488055_4527</name>
</gene>
<keyword evidence="1" id="KW-0732">Signal</keyword>
<dbReference type="InterPro" id="IPR025245">
    <property type="entry name" value="DUF4197"/>
</dbReference>
<dbReference type="AlphaFoldDB" id="A0A1N6JVZ2"/>
<name>A0A1N6JVZ2_9BACT</name>
<protein>
    <recommendedName>
        <fullName evidence="4">DUF4197 domain-containing protein</fullName>
    </recommendedName>
</protein>
<dbReference type="OrthoDB" id="5292580at2"/>
<dbReference type="RefSeq" id="WP_074243150.1">
    <property type="nucleotide sequence ID" value="NZ_FSRA01000002.1"/>
</dbReference>
<accession>A0A1N6JVZ2</accession>
<reference evidence="3" key="1">
    <citation type="submission" date="2016-11" db="EMBL/GenBank/DDBJ databases">
        <authorList>
            <person name="Varghese N."/>
            <person name="Submissions S."/>
        </authorList>
    </citation>
    <scope>NUCLEOTIDE SEQUENCE [LARGE SCALE GENOMIC DNA]</scope>
    <source>
        <strain evidence="3">DSM 24787</strain>
    </source>
</reference>
<evidence type="ECO:0000256" key="1">
    <source>
        <dbReference type="SAM" id="SignalP"/>
    </source>
</evidence>
<proteinExistence type="predicted"/>
<organism evidence="2 3">
    <name type="scientific">Chitinophaga niabensis</name>
    <dbReference type="NCBI Taxonomy" id="536979"/>
    <lineage>
        <taxon>Bacteria</taxon>
        <taxon>Pseudomonadati</taxon>
        <taxon>Bacteroidota</taxon>
        <taxon>Chitinophagia</taxon>
        <taxon>Chitinophagales</taxon>
        <taxon>Chitinophagaceae</taxon>
        <taxon>Chitinophaga</taxon>
    </lineage>
</organism>
<sequence length="246" mass="26130">MLRKTLLLLAGVLVLHTATQAQILKKASGLLKSGGTSTGTGSVTENEAGMGIKEALEKGVQAGIAALNKQNGFFGNEAYKVLLPPDALKAEKTLRGIGLGGEVDKAILQINRAAEQAVGFASPIFVNAIKSMTITDALNLLKGGQRSATDFFQNKTTESLKSAFSPVVDSALNNTAATKYYSTLVTKYNGLPTTFNKINPDLKGYVTEKAVKALFDQIAKEELAIRQNPAARSTELLKKVFGNVKI</sequence>
<dbReference type="EMBL" id="FSRA01000002">
    <property type="protein sequence ID" value="SIO48391.1"/>
    <property type="molecule type" value="Genomic_DNA"/>
</dbReference>
<evidence type="ECO:0000313" key="3">
    <source>
        <dbReference type="Proteomes" id="UP000185003"/>
    </source>
</evidence>